<keyword evidence="9" id="KW-0511">Multifunctional enzyme</keyword>
<keyword evidence="5" id="KW-0436">Ligase</keyword>
<organism evidence="12 13">
    <name type="scientific">candidate division KSB3 bacterium</name>
    <dbReference type="NCBI Taxonomy" id="2044937"/>
    <lineage>
        <taxon>Bacteria</taxon>
        <taxon>candidate division KSB3</taxon>
    </lineage>
</organism>
<evidence type="ECO:0000256" key="5">
    <source>
        <dbReference type="ARBA" id="ARBA00022598"/>
    </source>
</evidence>
<accession>A0A9D5Q4I0</accession>
<dbReference type="PANTHER" id="PTHR43700">
    <property type="entry name" value="PHOSPHORIBOSYLAMINOIMIDAZOLE-SUCCINOCARBOXAMIDE SYNTHASE"/>
    <property type="match status" value="1"/>
</dbReference>
<dbReference type="SUPFAM" id="SSF52255">
    <property type="entry name" value="N5-CAIR mutase (phosphoribosylaminoimidazole carboxylase, PurE)"/>
    <property type="match status" value="1"/>
</dbReference>
<evidence type="ECO:0000256" key="9">
    <source>
        <dbReference type="ARBA" id="ARBA00023268"/>
    </source>
</evidence>
<sequence>MELFHMGTTLLAERGIILVDTKYEFGMIDGELVLIDEIHTPDSSRFWRAAEYAKSPENAEQIDKEYVRQWLIEHKVDGQYPDTLPEEVVTETSRRYLEIHKMVTGKALETGEESLETRMCRNLVRAGLLKEGYVAIIMGSPADLEHCRTIQRHIEPYDIMTDLRVVSAHKNGEAIRQMAQEYNASIEPGAVIAVAGRSNGLGGALAANLNLPVISCPPWKDQTDMLVNLNSSLMMPSQTPASTVIHPDNAAYAALRSLNLPRLRDTFRQEIEAMKTTMQEADSEIRGR</sequence>
<dbReference type="Proteomes" id="UP000649604">
    <property type="component" value="Unassembled WGS sequence"/>
</dbReference>
<evidence type="ECO:0000256" key="10">
    <source>
        <dbReference type="ARBA" id="ARBA00048475"/>
    </source>
</evidence>
<evidence type="ECO:0000256" key="1">
    <source>
        <dbReference type="ARBA" id="ARBA00004672"/>
    </source>
</evidence>
<evidence type="ECO:0000256" key="3">
    <source>
        <dbReference type="ARBA" id="ARBA00011020"/>
    </source>
</evidence>
<dbReference type="Gene3D" id="3.30.470.20">
    <property type="entry name" value="ATP-grasp fold, B domain"/>
    <property type="match status" value="1"/>
</dbReference>
<dbReference type="Pfam" id="PF01259">
    <property type="entry name" value="SAICAR_synt"/>
    <property type="match status" value="1"/>
</dbReference>
<keyword evidence="7" id="KW-0658">Purine biosynthesis</keyword>
<comment type="pathway">
    <text evidence="1">Purine metabolism; IMP biosynthesis via de novo pathway; 5-amino-1-(5-phospho-D-ribosyl)imidazole-4-carboxamide from 5-amino-1-(5-phospho-D-ribosyl)imidazole-4-carboxylate: step 1/2.</text>
</comment>
<comment type="similarity">
    <text evidence="3">In the N-terminal section; belongs to the SAICAR synthetase family.</text>
</comment>
<evidence type="ECO:0000256" key="4">
    <source>
        <dbReference type="ARBA" id="ARBA00012217"/>
    </source>
</evidence>
<dbReference type="Gene3D" id="3.40.50.1970">
    <property type="match status" value="1"/>
</dbReference>
<dbReference type="SMART" id="SM01001">
    <property type="entry name" value="AIRC"/>
    <property type="match status" value="1"/>
</dbReference>
<dbReference type="AlphaFoldDB" id="A0A9D5Q4I0"/>
<name>A0A9D5Q4I0_9BACT</name>
<keyword evidence="8" id="KW-0067">ATP-binding</keyword>
<dbReference type="InterPro" id="IPR028923">
    <property type="entry name" value="SAICAR_synt/ADE2_N"/>
</dbReference>
<dbReference type="GO" id="GO:0005524">
    <property type="term" value="F:ATP binding"/>
    <property type="evidence" value="ECO:0007669"/>
    <property type="project" value="UniProtKB-KW"/>
</dbReference>
<evidence type="ECO:0000313" key="12">
    <source>
        <dbReference type="EMBL" id="MBD3323580.1"/>
    </source>
</evidence>
<evidence type="ECO:0000256" key="7">
    <source>
        <dbReference type="ARBA" id="ARBA00022755"/>
    </source>
</evidence>
<dbReference type="InterPro" id="IPR018236">
    <property type="entry name" value="SAICAR_synthetase_CS"/>
</dbReference>
<dbReference type="PANTHER" id="PTHR43700:SF1">
    <property type="entry name" value="PHOSPHORIBOSYLAMINOIMIDAZOLE-SUCCINOCARBOXAMIDE SYNTHASE"/>
    <property type="match status" value="1"/>
</dbReference>
<comment type="caution">
    <text evidence="12">The sequence shown here is derived from an EMBL/GenBank/DDBJ whole genome shotgun (WGS) entry which is preliminary data.</text>
</comment>
<dbReference type="EMBL" id="WJJP01000100">
    <property type="protein sequence ID" value="MBD3323580.1"/>
    <property type="molecule type" value="Genomic_DNA"/>
</dbReference>
<proteinExistence type="inferred from homology"/>
<evidence type="ECO:0000256" key="2">
    <source>
        <dbReference type="ARBA" id="ARBA00010190"/>
    </source>
</evidence>
<evidence type="ECO:0000256" key="8">
    <source>
        <dbReference type="ARBA" id="ARBA00022840"/>
    </source>
</evidence>
<comment type="catalytic activity">
    <reaction evidence="10">
        <text>5-amino-1-(5-phospho-D-ribosyl)imidazole-4-carboxylate + L-aspartate + ATP = (2S)-2-[5-amino-1-(5-phospho-beta-D-ribosyl)imidazole-4-carboxamido]succinate + ADP + phosphate + 2 H(+)</text>
        <dbReference type="Rhea" id="RHEA:22628"/>
        <dbReference type="ChEBI" id="CHEBI:15378"/>
        <dbReference type="ChEBI" id="CHEBI:29991"/>
        <dbReference type="ChEBI" id="CHEBI:30616"/>
        <dbReference type="ChEBI" id="CHEBI:43474"/>
        <dbReference type="ChEBI" id="CHEBI:58443"/>
        <dbReference type="ChEBI" id="CHEBI:77657"/>
        <dbReference type="ChEBI" id="CHEBI:456216"/>
        <dbReference type="EC" id="6.3.2.6"/>
    </reaction>
</comment>
<dbReference type="SUPFAM" id="SSF56104">
    <property type="entry name" value="SAICAR synthase-like"/>
    <property type="match status" value="1"/>
</dbReference>
<gene>
    <name evidence="12" type="ORF">GF339_03285</name>
</gene>
<evidence type="ECO:0000259" key="11">
    <source>
        <dbReference type="SMART" id="SM01001"/>
    </source>
</evidence>
<feature type="domain" description="PurE" evidence="11">
    <location>
        <begin position="132"/>
        <end position="278"/>
    </location>
</feature>
<dbReference type="Pfam" id="PF00731">
    <property type="entry name" value="AIRC"/>
    <property type="match status" value="1"/>
</dbReference>
<dbReference type="GO" id="GO:0006189">
    <property type="term" value="P:'de novo' IMP biosynthetic process"/>
    <property type="evidence" value="ECO:0007669"/>
    <property type="project" value="InterPro"/>
</dbReference>
<dbReference type="InterPro" id="IPR000031">
    <property type="entry name" value="PurE_dom"/>
</dbReference>
<evidence type="ECO:0000256" key="6">
    <source>
        <dbReference type="ARBA" id="ARBA00022741"/>
    </source>
</evidence>
<dbReference type="PROSITE" id="PS01058">
    <property type="entry name" value="SAICAR_SYNTHETASE_2"/>
    <property type="match status" value="1"/>
</dbReference>
<comment type="similarity">
    <text evidence="2">Belongs to the SAICAR synthetase family.</text>
</comment>
<keyword evidence="6" id="KW-0547">Nucleotide-binding</keyword>
<dbReference type="GO" id="GO:0005737">
    <property type="term" value="C:cytoplasm"/>
    <property type="evidence" value="ECO:0007669"/>
    <property type="project" value="TreeGrafter"/>
</dbReference>
<protein>
    <recommendedName>
        <fullName evidence="4">phosphoribosylaminoimidazolesuccinocarboxamide synthase</fullName>
        <ecNumber evidence="4">6.3.2.6</ecNumber>
    </recommendedName>
</protein>
<reference evidence="12" key="1">
    <citation type="submission" date="2019-11" db="EMBL/GenBank/DDBJ databases">
        <title>Microbial mats filling the niche in hypersaline microbial mats.</title>
        <authorList>
            <person name="Wong H.L."/>
            <person name="Macleod F.I."/>
            <person name="White R.A. III"/>
            <person name="Burns B.P."/>
        </authorList>
    </citation>
    <scope>NUCLEOTIDE SEQUENCE</scope>
    <source>
        <strain evidence="12">Rbin_158</strain>
    </source>
</reference>
<evidence type="ECO:0000313" key="13">
    <source>
        <dbReference type="Proteomes" id="UP000649604"/>
    </source>
</evidence>
<dbReference type="GO" id="GO:0004639">
    <property type="term" value="F:phosphoribosylaminoimidazolesuccinocarboxamide synthase activity"/>
    <property type="evidence" value="ECO:0007669"/>
    <property type="project" value="UniProtKB-EC"/>
</dbReference>
<dbReference type="EC" id="6.3.2.6" evidence="4"/>